<feature type="domain" description="C2H2-type" evidence="14">
    <location>
        <begin position="336"/>
        <end position="363"/>
    </location>
</feature>
<dbReference type="Gene3D" id="3.30.160.60">
    <property type="entry name" value="Classic Zinc Finger"/>
    <property type="match status" value="5"/>
</dbReference>
<dbReference type="Pfam" id="PF02023">
    <property type="entry name" value="SCAN"/>
    <property type="match status" value="1"/>
</dbReference>
<comment type="subcellular location">
    <subcellularLocation>
        <location evidence="1 12">Nucleus</location>
    </subcellularLocation>
</comment>
<evidence type="ECO:0000256" key="3">
    <source>
        <dbReference type="ARBA" id="ARBA00022723"/>
    </source>
</evidence>
<feature type="domain" description="C2H2-type" evidence="14">
    <location>
        <begin position="420"/>
        <end position="439"/>
    </location>
</feature>
<keyword evidence="8" id="KW-0238">DNA-binding</keyword>
<feature type="domain" description="C2H2-type" evidence="14">
    <location>
        <begin position="364"/>
        <end position="391"/>
    </location>
</feature>
<evidence type="ECO:0000259" key="14">
    <source>
        <dbReference type="PROSITE" id="PS50157"/>
    </source>
</evidence>
<dbReference type="FunFam" id="3.30.160.60:FF:000358">
    <property type="entry name" value="zinc finger protein 24"/>
    <property type="match status" value="1"/>
</dbReference>
<keyword evidence="18" id="KW-1185">Reference proteome</keyword>
<evidence type="ECO:0000256" key="7">
    <source>
        <dbReference type="ARBA" id="ARBA00023015"/>
    </source>
</evidence>
<dbReference type="CDD" id="cd07936">
    <property type="entry name" value="SCAN"/>
    <property type="match status" value="1"/>
</dbReference>
<comment type="caution">
    <text evidence="17">The sequence shown here is derived from an EMBL/GenBank/DDBJ whole genome shotgun (WGS) entry which is preliminary data.</text>
</comment>
<dbReference type="FunFam" id="3.30.160.60:FF:000340">
    <property type="entry name" value="zinc finger protein 473 isoform X1"/>
    <property type="match status" value="1"/>
</dbReference>
<dbReference type="FunFam" id="3.30.160.60:FF:001732">
    <property type="entry name" value="Zgc:162936"/>
    <property type="match status" value="1"/>
</dbReference>
<evidence type="ECO:0000256" key="12">
    <source>
        <dbReference type="PROSITE-ProRule" id="PRU00187"/>
    </source>
</evidence>
<dbReference type="InterPro" id="IPR013087">
    <property type="entry name" value="Znf_C2H2_type"/>
</dbReference>
<evidence type="ECO:0000256" key="2">
    <source>
        <dbReference type="ARBA" id="ARBA00006991"/>
    </source>
</evidence>
<evidence type="ECO:0000259" key="15">
    <source>
        <dbReference type="PROSITE" id="PS50804"/>
    </source>
</evidence>
<evidence type="ECO:0000256" key="11">
    <source>
        <dbReference type="PROSITE-ProRule" id="PRU00042"/>
    </source>
</evidence>
<keyword evidence="10 12" id="KW-0539">Nucleus</keyword>
<dbReference type="SUPFAM" id="SSF57667">
    <property type="entry name" value="beta-beta-alpha zinc fingers"/>
    <property type="match status" value="3"/>
</dbReference>
<dbReference type="PROSITE" id="PS50805">
    <property type="entry name" value="KRAB"/>
    <property type="match status" value="1"/>
</dbReference>
<feature type="non-terminal residue" evidence="17">
    <location>
        <position position="453"/>
    </location>
</feature>
<evidence type="ECO:0000256" key="5">
    <source>
        <dbReference type="ARBA" id="ARBA00022771"/>
    </source>
</evidence>
<comment type="similarity">
    <text evidence="2">Belongs to the krueppel C2H2-type zinc-finger protein family.</text>
</comment>
<evidence type="ECO:0000313" key="18">
    <source>
        <dbReference type="Proteomes" id="UP001488838"/>
    </source>
</evidence>
<accession>A0AAW0H1F7</accession>
<evidence type="ECO:0000256" key="1">
    <source>
        <dbReference type="ARBA" id="ARBA00004123"/>
    </source>
</evidence>
<feature type="compositionally biased region" description="Polar residues" evidence="13">
    <location>
        <begin position="67"/>
        <end position="85"/>
    </location>
</feature>
<dbReference type="Pfam" id="PF01352">
    <property type="entry name" value="KRAB"/>
    <property type="match status" value="1"/>
</dbReference>
<dbReference type="Proteomes" id="UP001488838">
    <property type="component" value="Unassembled WGS sequence"/>
</dbReference>
<dbReference type="PROSITE" id="PS00028">
    <property type="entry name" value="ZINC_FINGER_C2H2_1"/>
    <property type="match status" value="3"/>
</dbReference>
<keyword evidence="9" id="KW-0804">Transcription</keyword>
<keyword evidence="6" id="KW-0862">Zinc</keyword>
<reference evidence="17 18" key="1">
    <citation type="journal article" date="2023" name="bioRxiv">
        <title>Conserved and derived expression patterns and positive selection on dental genes reveal complex evolutionary context of ever-growing rodent molars.</title>
        <authorList>
            <person name="Calamari Z.T."/>
            <person name="Song A."/>
            <person name="Cohen E."/>
            <person name="Akter M."/>
            <person name="Roy R.D."/>
            <person name="Hallikas O."/>
            <person name="Christensen M.M."/>
            <person name="Li P."/>
            <person name="Marangoni P."/>
            <person name="Jernvall J."/>
            <person name="Klein O.D."/>
        </authorList>
    </citation>
    <scope>NUCLEOTIDE SEQUENCE [LARGE SCALE GENOMIC DNA]</scope>
    <source>
        <strain evidence="17">V071</strain>
    </source>
</reference>
<evidence type="ECO:0000256" key="6">
    <source>
        <dbReference type="ARBA" id="ARBA00022833"/>
    </source>
</evidence>
<dbReference type="GO" id="GO:0008270">
    <property type="term" value="F:zinc ion binding"/>
    <property type="evidence" value="ECO:0007669"/>
    <property type="project" value="UniProtKB-KW"/>
</dbReference>
<evidence type="ECO:0000256" key="13">
    <source>
        <dbReference type="SAM" id="MobiDB-lite"/>
    </source>
</evidence>
<protein>
    <submittedName>
        <fullName evidence="17">Uncharacterized protein</fullName>
    </submittedName>
</protein>
<feature type="domain" description="KRAB" evidence="16">
    <location>
        <begin position="192"/>
        <end position="269"/>
    </location>
</feature>
<dbReference type="Pfam" id="PF00096">
    <property type="entry name" value="zf-C2H2"/>
    <property type="match status" value="4"/>
</dbReference>
<evidence type="ECO:0000256" key="9">
    <source>
        <dbReference type="ARBA" id="ARBA00023163"/>
    </source>
</evidence>
<evidence type="ECO:0000256" key="10">
    <source>
        <dbReference type="ARBA" id="ARBA00023242"/>
    </source>
</evidence>
<feature type="domain" description="C2H2-type" evidence="14">
    <location>
        <begin position="308"/>
        <end position="335"/>
    </location>
</feature>
<dbReference type="SMART" id="SM00431">
    <property type="entry name" value="SCAN"/>
    <property type="match status" value="1"/>
</dbReference>
<feature type="region of interest" description="Disordered" evidence="13">
    <location>
        <begin position="236"/>
        <end position="295"/>
    </location>
</feature>
<dbReference type="AlphaFoldDB" id="A0AAW0H1F7"/>
<feature type="compositionally biased region" description="Polar residues" evidence="13">
    <location>
        <begin position="243"/>
        <end position="261"/>
    </location>
</feature>
<dbReference type="Gene3D" id="1.10.4020.10">
    <property type="entry name" value="DNA breaking-rejoining enzymes"/>
    <property type="match status" value="1"/>
</dbReference>
<keyword evidence="5 11" id="KW-0863">Zinc-finger</keyword>
<dbReference type="InterPro" id="IPR003309">
    <property type="entry name" value="SCAN_dom"/>
</dbReference>
<evidence type="ECO:0000256" key="8">
    <source>
        <dbReference type="ARBA" id="ARBA00023125"/>
    </source>
</evidence>
<dbReference type="GO" id="GO:0000978">
    <property type="term" value="F:RNA polymerase II cis-regulatory region sequence-specific DNA binding"/>
    <property type="evidence" value="ECO:0007669"/>
    <property type="project" value="TreeGrafter"/>
</dbReference>
<gene>
    <name evidence="17" type="ORF">U0070_001351</name>
</gene>
<keyword evidence="4" id="KW-0677">Repeat</keyword>
<dbReference type="PANTHER" id="PTHR23226">
    <property type="entry name" value="ZINC FINGER AND SCAN DOMAIN-CONTAINING"/>
    <property type="match status" value="1"/>
</dbReference>
<evidence type="ECO:0000313" key="17">
    <source>
        <dbReference type="EMBL" id="KAK7796327.1"/>
    </source>
</evidence>
<name>A0AAW0H1F7_MYOGA</name>
<proteinExistence type="inferred from homology"/>
<dbReference type="SUPFAM" id="SSF47353">
    <property type="entry name" value="Retrovirus capsid dimerization domain-like"/>
    <property type="match status" value="1"/>
</dbReference>
<evidence type="ECO:0000256" key="4">
    <source>
        <dbReference type="ARBA" id="ARBA00022737"/>
    </source>
</evidence>
<dbReference type="GO" id="GO:0000981">
    <property type="term" value="F:DNA-binding transcription factor activity, RNA polymerase II-specific"/>
    <property type="evidence" value="ECO:0007669"/>
    <property type="project" value="TreeGrafter"/>
</dbReference>
<dbReference type="GO" id="GO:0005634">
    <property type="term" value="C:nucleus"/>
    <property type="evidence" value="ECO:0007669"/>
    <property type="project" value="UniProtKB-SubCell"/>
</dbReference>
<evidence type="ECO:0000259" key="16">
    <source>
        <dbReference type="PROSITE" id="PS50805"/>
    </source>
</evidence>
<dbReference type="SMART" id="SM00349">
    <property type="entry name" value="KRAB"/>
    <property type="match status" value="1"/>
</dbReference>
<dbReference type="FunFam" id="3.30.160.60:FF:002343">
    <property type="entry name" value="Zinc finger protein 33A"/>
    <property type="match status" value="1"/>
</dbReference>
<dbReference type="GO" id="GO:0045893">
    <property type="term" value="P:positive regulation of DNA-templated transcription"/>
    <property type="evidence" value="ECO:0007669"/>
    <property type="project" value="UniProtKB-ARBA"/>
</dbReference>
<feature type="compositionally biased region" description="Basic residues" evidence="13">
    <location>
        <begin position="262"/>
        <end position="276"/>
    </location>
</feature>
<dbReference type="SUPFAM" id="SSF109640">
    <property type="entry name" value="KRAB domain (Kruppel-associated box)"/>
    <property type="match status" value="1"/>
</dbReference>
<dbReference type="Gene3D" id="6.10.140.140">
    <property type="match status" value="1"/>
</dbReference>
<dbReference type="PROSITE" id="PS50804">
    <property type="entry name" value="SCAN_BOX"/>
    <property type="match status" value="1"/>
</dbReference>
<dbReference type="PROSITE" id="PS50157">
    <property type="entry name" value="ZINC_FINGER_C2H2_2"/>
    <property type="match status" value="5"/>
</dbReference>
<dbReference type="CDD" id="cd07765">
    <property type="entry name" value="KRAB_A-box"/>
    <property type="match status" value="1"/>
</dbReference>
<feature type="domain" description="SCAN box" evidence="15">
    <location>
        <begin position="101"/>
        <end position="182"/>
    </location>
</feature>
<dbReference type="SMART" id="SM00355">
    <property type="entry name" value="ZnF_C2H2"/>
    <property type="match status" value="5"/>
</dbReference>
<dbReference type="InterPro" id="IPR001909">
    <property type="entry name" value="KRAB"/>
</dbReference>
<dbReference type="InterPro" id="IPR036051">
    <property type="entry name" value="KRAB_dom_sf"/>
</dbReference>
<dbReference type="InterPro" id="IPR038269">
    <property type="entry name" value="SCAN_sf"/>
</dbReference>
<sequence>MICETINFCRGYTAKQNSEQESDQEGRIGSYLPMTRWYDSGNGTMKSKTVALVMVRKVKKDGRFSTPMGSVQKSNLSIQDSSIQNRDGRSQTKRPPPESAQQHFGNVCYNQVPGPLEAARKLHELCFQWLMPETNFKEHILESLVLEQFLNVLPGGMKNWMRKHHPGDVKETVSLVECLQTEPDAVPDKDLLTFDDIDMHFSEKEWCLLGPSQKALYSEEMLNIYKMAASLGLKPENDVGNDQPESASTSEIEAKPSNVSNTRKKAAQKKTSRKSHAYTLRAQNRGQAHPRGGTVSASVCKKQVPKPYQCQECKKCFRVPAELVRHHRVHTREKPYPCQECERRFRWMSDLTMHSLTHKGIKLYKCSWCQKSFSLNTNLHKHQKIHTGEKAYKCLKCGRAFTQKCNLIRHDIVHTREKPYSCNLCERKFNRQSSFLRHKSRRCQAAWPVGGQS</sequence>
<dbReference type="EMBL" id="JBBHLL010001250">
    <property type="protein sequence ID" value="KAK7796327.1"/>
    <property type="molecule type" value="Genomic_DNA"/>
</dbReference>
<dbReference type="FunFam" id="1.10.4020.10:FF:000001">
    <property type="entry name" value="zinc finger protein 263 isoform X1"/>
    <property type="match status" value="1"/>
</dbReference>
<dbReference type="GO" id="GO:0005694">
    <property type="term" value="C:chromosome"/>
    <property type="evidence" value="ECO:0007669"/>
    <property type="project" value="UniProtKB-ARBA"/>
</dbReference>
<organism evidence="17 18">
    <name type="scientific">Myodes glareolus</name>
    <name type="common">Bank vole</name>
    <name type="synonym">Clethrionomys glareolus</name>
    <dbReference type="NCBI Taxonomy" id="447135"/>
    <lineage>
        <taxon>Eukaryota</taxon>
        <taxon>Metazoa</taxon>
        <taxon>Chordata</taxon>
        <taxon>Craniata</taxon>
        <taxon>Vertebrata</taxon>
        <taxon>Euteleostomi</taxon>
        <taxon>Mammalia</taxon>
        <taxon>Eutheria</taxon>
        <taxon>Euarchontoglires</taxon>
        <taxon>Glires</taxon>
        <taxon>Rodentia</taxon>
        <taxon>Myomorpha</taxon>
        <taxon>Muroidea</taxon>
        <taxon>Cricetidae</taxon>
        <taxon>Arvicolinae</taxon>
        <taxon>Myodes</taxon>
    </lineage>
</organism>
<feature type="region of interest" description="Disordered" evidence="13">
    <location>
        <begin position="64"/>
        <end position="103"/>
    </location>
</feature>
<dbReference type="InterPro" id="IPR036236">
    <property type="entry name" value="Znf_C2H2_sf"/>
</dbReference>
<keyword evidence="3" id="KW-0479">Metal-binding</keyword>
<keyword evidence="7" id="KW-0805">Transcription regulation</keyword>
<feature type="domain" description="C2H2-type" evidence="14">
    <location>
        <begin position="392"/>
        <end position="419"/>
    </location>
</feature>
<dbReference type="PANTHER" id="PTHR23226:SF416">
    <property type="entry name" value="FI01424P"/>
    <property type="match status" value="1"/>
</dbReference>
<dbReference type="FunFam" id="3.30.160.60:FF:000176">
    <property type="entry name" value="zinc finger protein 70"/>
    <property type="match status" value="1"/>
</dbReference>